<dbReference type="AlphaFoldDB" id="A0A1H9YGA8"/>
<evidence type="ECO:0000313" key="4">
    <source>
        <dbReference type="Proteomes" id="UP000198618"/>
    </source>
</evidence>
<dbReference type="EMBL" id="FOHE01000001">
    <property type="protein sequence ID" value="SES67617.1"/>
    <property type="molecule type" value="Genomic_DNA"/>
</dbReference>
<feature type="transmembrane region" description="Helical" evidence="1">
    <location>
        <begin position="39"/>
        <end position="60"/>
    </location>
</feature>
<keyword evidence="1" id="KW-0812">Transmembrane</keyword>
<feature type="chain" id="PRO_5011588612" evidence="2">
    <location>
        <begin position="18"/>
        <end position="77"/>
    </location>
</feature>
<gene>
    <name evidence="3" type="ORF">SAMN05216389_101366</name>
</gene>
<keyword evidence="1" id="KW-1133">Transmembrane helix</keyword>
<dbReference type="Proteomes" id="UP000198618">
    <property type="component" value="Unassembled WGS sequence"/>
</dbReference>
<protein>
    <submittedName>
        <fullName evidence="3">Uncharacterized protein</fullName>
    </submittedName>
</protein>
<organism evidence="3 4">
    <name type="scientific">Oceanobacillus limi</name>
    <dbReference type="NCBI Taxonomy" id="930131"/>
    <lineage>
        <taxon>Bacteria</taxon>
        <taxon>Bacillati</taxon>
        <taxon>Bacillota</taxon>
        <taxon>Bacilli</taxon>
        <taxon>Bacillales</taxon>
        <taxon>Bacillaceae</taxon>
        <taxon>Oceanobacillus</taxon>
    </lineage>
</organism>
<evidence type="ECO:0000313" key="3">
    <source>
        <dbReference type="EMBL" id="SES67617.1"/>
    </source>
</evidence>
<reference evidence="3 4" key="1">
    <citation type="submission" date="2016-10" db="EMBL/GenBank/DDBJ databases">
        <authorList>
            <person name="de Groot N.N."/>
        </authorList>
    </citation>
    <scope>NUCLEOTIDE SEQUENCE [LARGE SCALE GENOMIC DNA]</scope>
    <source>
        <strain evidence="3 4">IBRC-M 10780</strain>
    </source>
</reference>
<keyword evidence="1" id="KW-0472">Membrane</keyword>
<proteinExistence type="predicted"/>
<keyword evidence="2" id="KW-0732">Signal</keyword>
<name>A0A1H9YGA8_9BACI</name>
<accession>A0A1H9YGA8</accession>
<evidence type="ECO:0000256" key="2">
    <source>
        <dbReference type="SAM" id="SignalP"/>
    </source>
</evidence>
<dbReference type="RefSeq" id="WP_090866214.1">
    <property type="nucleotide sequence ID" value="NZ_FOHE01000001.1"/>
</dbReference>
<feature type="signal peptide" evidence="2">
    <location>
        <begin position="1"/>
        <end position="17"/>
    </location>
</feature>
<keyword evidence="4" id="KW-1185">Reference proteome</keyword>
<evidence type="ECO:0000256" key="1">
    <source>
        <dbReference type="SAM" id="Phobius"/>
    </source>
</evidence>
<sequence>MKKLILINLACALFAFATSIVQTHRIIKNTNKFNMRNFLFLTTLAIFAAGVSVFQSNVIIKKITQKIVGSLTNNSPI</sequence>